<dbReference type="InterPro" id="IPR036962">
    <property type="entry name" value="Glyco_hydro_3_N_sf"/>
</dbReference>
<dbReference type="Proteomes" id="UP000634455">
    <property type="component" value="Unassembled WGS sequence"/>
</dbReference>
<dbReference type="Gene3D" id="3.20.20.300">
    <property type="entry name" value="Glycoside hydrolase, family 3, N-terminal domain"/>
    <property type="match status" value="1"/>
</dbReference>
<protein>
    <recommendedName>
        <fullName evidence="3">beta-N-acetylhexosaminidase</fullName>
        <ecNumber evidence="3">3.2.1.52</ecNumber>
    </recommendedName>
</protein>
<comment type="caution">
    <text evidence="7">The sequence shown here is derived from an EMBL/GenBank/DDBJ whole genome shotgun (WGS) entry which is preliminary data.</text>
</comment>
<evidence type="ECO:0000313" key="8">
    <source>
        <dbReference type="Proteomes" id="UP000634455"/>
    </source>
</evidence>
<evidence type="ECO:0000313" key="7">
    <source>
        <dbReference type="EMBL" id="GHA45351.1"/>
    </source>
</evidence>
<evidence type="ECO:0000256" key="4">
    <source>
        <dbReference type="ARBA" id="ARBA00022801"/>
    </source>
</evidence>
<dbReference type="EMBL" id="BMZF01000001">
    <property type="protein sequence ID" value="GHA45351.1"/>
    <property type="molecule type" value="Genomic_DNA"/>
</dbReference>
<proteinExistence type="inferred from homology"/>
<keyword evidence="8" id="KW-1185">Reference proteome</keyword>
<dbReference type="PANTHER" id="PTHR30480:SF13">
    <property type="entry name" value="BETA-HEXOSAMINIDASE"/>
    <property type="match status" value="1"/>
</dbReference>
<evidence type="ECO:0000256" key="5">
    <source>
        <dbReference type="ARBA" id="ARBA00023295"/>
    </source>
</evidence>
<reference evidence="8" key="1">
    <citation type="journal article" date="2019" name="Int. J. Syst. Evol. Microbiol.">
        <title>The Global Catalogue of Microorganisms (GCM) 10K type strain sequencing project: providing services to taxonomists for standard genome sequencing and annotation.</title>
        <authorList>
            <consortium name="The Broad Institute Genomics Platform"/>
            <consortium name="The Broad Institute Genome Sequencing Center for Infectious Disease"/>
            <person name="Wu L."/>
            <person name="Ma J."/>
        </authorList>
    </citation>
    <scope>NUCLEOTIDE SEQUENCE [LARGE SCALE GENOMIC DNA]</scope>
    <source>
        <strain evidence="8">KCTC 32465</strain>
    </source>
</reference>
<organism evidence="7 8">
    <name type="scientific">Paramylibacter ulvae</name>
    <dbReference type="NCBI Taxonomy" id="1651968"/>
    <lineage>
        <taxon>Bacteria</taxon>
        <taxon>Pseudomonadati</taxon>
        <taxon>Pseudomonadota</taxon>
        <taxon>Alphaproteobacteria</taxon>
        <taxon>Rhodobacterales</taxon>
        <taxon>Paracoccaceae</taxon>
        <taxon>Paramylibacter</taxon>
    </lineage>
</organism>
<dbReference type="Pfam" id="PF00933">
    <property type="entry name" value="Glyco_hydro_3"/>
    <property type="match status" value="1"/>
</dbReference>
<gene>
    <name evidence="7" type="ORF">GCM10008927_07900</name>
</gene>
<keyword evidence="4" id="KW-0378">Hydrolase</keyword>
<feature type="domain" description="Glycoside hydrolase family 3 N-terminal" evidence="6">
    <location>
        <begin position="48"/>
        <end position="315"/>
    </location>
</feature>
<evidence type="ECO:0000259" key="6">
    <source>
        <dbReference type="Pfam" id="PF00933"/>
    </source>
</evidence>
<dbReference type="PROSITE" id="PS51257">
    <property type="entry name" value="PROKAR_LIPOPROTEIN"/>
    <property type="match status" value="1"/>
</dbReference>
<name>A0ABQ3CXJ7_9RHOB</name>
<accession>A0ABQ3CXJ7</accession>
<dbReference type="InterPro" id="IPR017853">
    <property type="entry name" value="GH"/>
</dbReference>
<evidence type="ECO:0000256" key="1">
    <source>
        <dbReference type="ARBA" id="ARBA00001231"/>
    </source>
</evidence>
<evidence type="ECO:0000256" key="3">
    <source>
        <dbReference type="ARBA" id="ARBA00012663"/>
    </source>
</evidence>
<keyword evidence="5" id="KW-0326">Glycosidase</keyword>
<dbReference type="EC" id="3.2.1.52" evidence="3"/>
<evidence type="ECO:0000256" key="2">
    <source>
        <dbReference type="ARBA" id="ARBA00005336"/>
    </source>
</evidence>
<sequence length="349" mass="38273">MYRAEITQNTLYRGHRTVSSQNAVIFGCEGLRLSGAEKSFFGDAKPWGFILFARNLDTPNQIRTLCADLRECVGRDAPILIDQEGGRVQRLRAPQWREWLPPLDQMAAIANPADQRRAMALRYRMIAHELRDLGIDVNCAPMLDVPTPDAHDIIMNRCYGDNPDTVAEMGRAVSEGLLAGGVLPIIKHIPGHGRANLDSHHDLPHVDASADDLRNIDFKPFRHLSDLPMAMTAHIVYTAMDAQNCATLSPIMIDAIRNDMGFDGLLMSDDLSMKALSGTFAQRTAGAINAGCDVILHCNGQHGEMDQIMTEVPALSGKPLARANAALAMRHAPEPFDLAMAEESFSALL</sequence>
<dbReference type="SUPFAM" id="SSF51445">
    <property type="entry name" value="(Trans)glycosidases"/>
    <property type="match status" value="1"/>
</dbReference>
<dbReference type="PANTHER" id="PTHR30480">
    <property type="entry name" value="BETA-HEXOSAMINIDASE-RELATED"/>
    <property type="match status" value="1"/>
</dbReference>
<comment type="similarity">
    <text evidence="2">Belongs to the glycosyl hydrolase 3 family.</text>
</comment>
<dbReference type="InterPro" id="IPR001764">
    <property type="entry name" value="Glyco_hydro_3_N"/>
</dbReference>
<dbReference type="NCBIfam" id="NF003740">
    <property type="entry name" value="PRK05337.1"/>
    <property type="match status" value="1"/>
</dbReference>
<comment type="catalytic activity">
    <reaction evidence="1">
        <text>Hydrolysis of terminal non-reducing N-acetyl-D-hexosamine residues in N-acetyl-beta-D-hexosaminides.</text>
        <dbReference type="EC" id="3.2.1.52"/>
    </reaction>
</comment>
<dbReference type="InterPro" id="IPR050226">
    <property type="entry name" value="NagZ_Beta-hexosaminidase"/>
</dbReference>